<keyword evidence="10" id="KW-1185">Reference proteome</keyword>
<dbReference type="GO" id="GO:0015079">
    <property type="term" value="F:potassium ion transmembrane transporter activity"/>
    <property type="evidence" value="ECO:0007669"/>
    <property type="project" value="InterPro"/>
</dbReference>
<accession>W4LQF3</accession>
<dbReference type="Proteomes" id="UP000019141">
    <property type="component" value="Unassembled WGS sequence"/>
</dbReference>
<name>W4LQF3_ENTF1</name>
<dbReference type="PANTHER" id="PTHR43833">
    <property type="entry name" value="POTASSIUM CHANNEL PROTEIN 2-RELATED-RELATED"/>
    <property type="match status" value="1"/>
</dbReference>
<dbReference type="NCBIfam" id="NF007041">
    <property type="entry name" value="PRK09496.3-4"/>
    <property type="match status" value="1"/>
</dbReference>
<dbReference type="PATRIC" id="fig|1429438.4.peg.2506"/>
<dbReference type="InterPro" id="IPR036291">
    <property type="entry name" value="NAD(P)-bd_dom_sf"/>
</dbReference>
<evidence type="ECO:0000256" key="2">
    <source>
        <dbReference type="ARBA" id="ARBA00022448"/>
    </source>
</evidence>
<dbReference type="AlphaFoldDB" id="W4LQF3"/>
<feature type="domain" description="RCK N-terminal" evidence="7">
    <location>
        <begin position="231"/>
        <end position="350"/>
    </location>
</feature>
<evidence type="ECO:0000256" key="3">
    <source>
        <dbReference type="ARBA" id="ARBA00022538"/>
    </source>
</evidence>
<keyword evidence="4" id="KW-0630">Potassium</keyword>
<dbReference type="Gene3D" id="3.30.70.1450">
    <property type="entry name" value="Regulator of K+ conductance, C-terminal domain"/>
    <property type="match status" value="2"/>
</dbReference>
<organism evidence="9 10">
    <name type="scientific">Entotheonella factor</name>
    <dbReference type="NCBI Taxonomy" id="1429438"/>
    <lineage>
        <taxon>Bacteria</taxon>
        <taxon>Pseudomonadati</taxon>
        <taxon>Nitrospinota/Tectimicrobiota group</taxon>
        <taxon>Candidatus Tectimicrobiota</taxon>
        <taxon>Candidatus Entotheonellia</taxon>
        <taxon>Candidatus Entotheonellales</taxon>
        <taxon>Candidatus Entotheonellaceae</taxon>
        <taxon>Candidatus Entotheonella</taxon>
    </lineage>
</organism>
<protein>
    <recommendedName>
        <fullName evidence="1">Trk system potassium uptake protein TrkA</fullName>
    </recommendedName>
</protein>
<feature type="domain" description="RCK C-terminal" evidence="8">
    <location>
        <begin position="141"/>
        <end position="226"/>
    </location>
</feature>
<evidence type="ECO:0000256" key="6">
    <source>
        <dbReference type="ARBA" id="ARBA00023065"/>
    </source>
</evidence>
<dbReference type="SUPFAM" id="SSF51735">
    <property type="entry name" value="NAD(P)-binding Rossmann-fold domains"/>
    <property type="match status" value="2"/>
</dbReference>
<dbReference type="PRINTS" id="PR00335">
    <property type="entry name" value="KUPTAKETRKA"/>
</dbReference>
<dbReference type="NCBIfam" id="NF007032">
    <property type="entry name" value="PRK09496.1-4"/>
    <property type="match status" value="1"/>
</dbReference>
<dbReference type="NCBIfam" id="NF007031">
    <property type="entry name" value="PRK09496.1-2"/>
    <property type="match status" value="1"/>
</dbReference>
<dbReference type="InterPro" id="IPR006036">
    <property type="entry name" value="K_uptake_TrkA"/>
</dbReference>
<keyword evidence="2" id="KW-0813">Transport</keyword>
<evidence type="ECO:0000259" key="8">
    <source>
        <dbReference type="PROSITE" id="PS51202"/>
    </source>
</evidence>
<evidence type="ECO:0000256" key="1">
    <source>
        <dbReference type="ARBA" id="ARBA00017378"/>
    </source>
</evidence>
<sequence length="451" mass="48855">MRILIIGAGEVGYHIANRLVREQHDVVVVDDAPEVITQVQEELDVMVCEGHGARPETLERAEIDQAEMVIAVTHSDEVNVVACMLARQYGVPQCIARIHDGDVETSPLVAAGKRIGIDLMINPSRAVAEEIQRLVHMPGAEEAAEFFEGRVQLISVRVHAAAPVVQQRVKEIGARFPGDLPGVIAAIQRGDKTLIPRGETVIEAEDHLLIIGKDQHLQANLHLLGLSPNRMRNVLIIGGGQVGLQVAHLLSQDAARYNIKILERNTQRCHELATRLPQVLVLNGDVTDLKVLQEEGIRDIDGVIVVTDDDGTNLIAALLAKTHGAKEVIALINRPELVSLVAALGIDAAISPRLITADAMLRYLRRGQVLSMFTSTSTEAETLEMEALPRAKIVGRPLHKVNFPEGVIIGAIAHGDTITIPRGNTVIEAYDRVLVFALPNAVSKATRLLGG</sequence>
<dbReference type="PROSITE" id="PS51201">
    <property type="entry name" value="RCK_N"/>
    <property type="match status" value="2"/>
</dbReference>
<dbReference type="Gene3D" id="3.40.50.720">
    <property type="entry name" value="NAD(P)-binding Rossmann-like Domain"/>
    <property type="match status" value="2"/>
</dbReference>
<dbReference type="SUPFAM" id="SSF116726">
    <property type="entry name" value="TrkA C-terminal domain-like"/>
    <property type="match status" value="2"/>
</dbReference>
<dbReference type="Pfam" id="PF02254">
    <property type="entry name" value="TrkA_N"/>
    <property type="match status" value="2"/>
</dbReference>
<comment type="caution">
    <text evidence="9">The sequence shown here is derived from an EMBL/GenBank/DDBJ whole genome shotgun (WGS) entry which is preliminary data.</text>
</comment>
<feature type="domain" description="RCK N-terminal" evidence="7">
    <location>
        <begin position="1"/>
        <end position="121"/>
    </location>
</feature>
<reference evidence="9 10" key="1">
    <citation type="journal article" date="2014" name="Nature">
        <title>An environmental bacterial taxon with a large and distinct metabolic repertoire.</title>
        <authorList>
            <person name="Wilson M.C."/>
            <person name="Mori T."/>
            <person name="Ruckert C."/>
            <person name="Uria A.R."/>
            <person name="Helf M.J."/>
            <person name="Takada K."/>
            <person name="Gernert C."/>
            <person name="Steffens U.A."/>
            <person name="Heycke N."/>
            <person name="Schmitt S."/>
            <person name="Rinke C."/>
            <person name="Helfrich E.J."/>
            <person name="Brachmann A.O."/>
            <person name="Gurgui C."/>
            <person name="Wakimoto T."/>
            <person name="Kracht M."/>
            <person name="Crusemann M."/>
            <person name="Hentschel U."/>
            <person name="Abe I."/>
            <person name="Matsunaga S."/>
            <person name="Kalinowski J."/>
            <person name="Takeyama H."/>
            <person name="Piel J."/>
        </authorList>
    </citation>
    <scope>NUCLEOTIDE SEQUENCE [LARGE SCALE GENOMIC DNA]</scope>
    <source>
        <strain evidence="10">TSY1</strain>
    </source>
</reference>
<gene>
    <name evidence="9" type="ORF">ETSY1_12485</name>
</gene>
<dbReference type="PANTHER" id="PTHR43833:SF5">
    <property type="entry name" value="TRK SYSTEM POTASSIUM UPTAKE PROTEIN TRKA"/>
    <property type="match status" value="1"/>
</dbReference>
<evidence type="ECO:0000313" key="10">
    <source>
        <dbReference type="Proteomes" id="UP000019141"/>
    </source>
</evidence>
<evidence type="ECO:0000313" key="9">
    <source>
        <dbReference type="EMBL" id="ETX00105.1"/>
    </source>
</evidence>
<dbReference type="PROSITE" id="PS51202">
    <property type="entry name" value="RCK_C"/>
    <property type="match status" value="2"/>
</dbReference>
<feature type="domain" description="RCK C-terminal" evidence="8">
    <location>
        <begin position="370"/>
        <end position="451"/>
    </location>
</feature>
<dbReference type="InterPro" id="IPR006037">
    <property type="entry name" value="RCK_C"/>
</dbReference>
<dbReference type="HOGENOM" id="CLU_046525_0_3_7"/>
<dbReference type="InterPro" id="IPR050721">
    <property type="entry name" value="Trk_Ktr_HKT_K-transport"/>
</dbReference>
<keyword evidence="3" id="KW-0633">Potassium transport</keyword>
<dbReference type="InterPro" id="IPR036721">
    <property type="entry name" value="RCK_C_sf"/>
</dbReference>
<keyword evidence="6" id="KW-0406">Ion transport</keyword>
<dbReference type="NCBIfam" id="NF007039">
    <property type="entry name" value="PRK09496.3-2"/>
    <property type="match status" value="1"/>
</dbReference>
<dbReference type="GO" id="GO:0005886">
    <property type="term" value="C:plasma membrane"/>
    <property type="evidence" value="ECO:0007669"/>
    <property type="project" value="InterPro"/>
</dbReference>
<evidence type="ECO:0000256" key="4">
    <source>
        <dbReference type="ARBA" id="ARBA00022958"/>
    </source>
</evidence>
<proteinExistence type="predicted"/>
<dbReference type="InterPro" id="IPR003148">
    <property type="entry name" value="RCK_N"/>
</dbReference>
<dbReference type="Pfam" id="PF02080">
    <property type="entry name" value="TrkA_C"/>
    <property type="match status" value="2"/>
</dbReference>
<evidence type="ECO:0000259" key="7">
    <source>
        <dbReference type="PROSITE" id="PS51201"/>
    </source>
</evidence>
<keyword evidence="5" id="KW-0520">NAD</keyword>
<dbReference type="EMBL" id="AZHW01000375">
    <property type="protein sequence ID" value="ETX00105.1"/>
    <property type="molecule type" value="Genomic_DNA"/>
</dbReference>
<evidence type="ECO:0000256" key="5">
    <source>
        <dbReference type="ARBA" id="ARBA00023027"/>
    </source>
</evidence>